<dbReference type="Gramene" id="Jr14_18120_p2">
    <property type="protein sequence ID" value="cds.Jr14_18120_p2"/>
    <property type="gene ID" value="Jr14_18120"/>
</dbReference>
<dbReference type="InterPro" id="IPR012337">
    <property type="entry name" value="RNaseH-like_sf"/>
</dbReference>
<protein>
    <recommendedName>
        <fullName evidence="1">RNase H type-1 domain-containing protein</fullName>
    </recommendedName>
</protein>
<accession>A0A833X809</accession>
<dbReference type="GO" id="GO:0003676">
    <property type="term" value="F:nucleic acid binding"/>
    <property type="evidence" value="ECO:0007669"/>
    <property type="project" value="InterPro"/>
</dbReference>
<reference evidence="2" key="2">
    <citation type="submission" date="2020-03" db="EMBL/GenBank/DDBJ databases">
        <title>Walnut 2.0.</title>
        <authorList>
            <person name="Marrano A."/>
            <person name="Britton M."/>
            <person name="Zimin A.V."/>
            <person name="Zaini P.A."/>
            <person name="Workman R."/>
            <person name="Puiu D."/>
            <person name="Bianco L."/>
            <person name="Allen B.J."/>
            <person name="Troggio M."/>
            <person name="Leslie C.A."/>
            <person name="Timp W."/>
            <person name="Dendekar A."/>
            <person name="Salzberg S.L."/>
            <person name="Neale D.B."/>
        </authorList>
    </citation>
    <scope>NUCLEOTIDE SEQUENCE</scope>
    <source>
        <tissue evidence="2">Leaves</tissue>
    </source>
</reference>
<dbReference type="PANTHER" id="PTHR47723:SF19">
    <property type="entry name" value="POLYNUCLEOTIDYL TRANSFERASE, RIBONUCLEASE H-LIKE SUPERFAMILY PROTEIN"/>
    <property type="match status" value="1"/>
</dbReference>
<name>A0A833X809_JUGRE</name>
<dbReference type="PANTHER" id="PTHR47723">
    <property type="entry name" value="OS05G0353850 PROTEIN"/>
    <property type="match status" value="1"/>
</dbReference>
<dbReference type="Proteomes" id="UP000619265">
    <property type="component" value="Unassembled WGS sequence"/>
</dbReference>
<dbReference type="EMBL" id="LIHL02000014">
    <property type="protein sequence ID" value="KAF5447640.1"/>
    <property type="molecule type" value="Genomic_DNA"/>
</dbReference>
<comment type="caution">
    <text evidence="2">The sequence shown here is derived from an EMBL/GenBank/DDBJ whole genome shotgun (WGS) entry which is preliminary data.</text>
</comment>
<sequence>MEGYYDSVEAVWLSIKDWLRRMAETLSEKCRLSTTGQELLQAMEVPFKISSERSPRIIYWQRPPEGWVKLNVDGSCRGNPGPSGGGGLIRDRLGVVQVAFSVKFVLLPQKLNQCRQQSPPPLMSLILWCTKVTE</sequence>
<evidence type="ECO:0000259" key="1">
    <source>
        <dbReference type="PROSITE" id="PS50879"/>
    </source>
</evidence>
<organism evidence="2 3">
    <name type="scientific">Juglans regia</name>
    <name type="common">English walnut</name>
    <dbReference type="NCBI Taxonomy" id="51240"/>
    <lineage>
        <taxon>Eukaryota</taxon>
        <taxon>Viridiplantae</taxon>
        <taxon>Streptophyta</taxon>
        <taxon>Embryophyta</taxon>
        <taxon>Tracheophyta</taxon>
        <taxon>Spermatophyta</taxon>
        <taxon>Magnoliopsida</taxon>
        <taxon>eudicotyledons</taxon>
        <taxon>Gunneridae</taxon>
        <taxon>Pentapetalae</taxon>
        <taxon>rosids</taxon>
        <taxon>fabids</taxon>
        <taxon>Fagales</taxon>
        <taxon>Juglandaceae</taxon>
        <taxon>Juglans</taxon>
    </lineage>
</organism>
<gene>
    <name evidence="2" type="ORF">F2P56_033179</name>
</gene>
<dbReference type="InterPro" id="IPR002156">
    <property type="entry name" value="RNaseH_domain"/>
</dbReference>
<dbReference type="PROSITE" id="PS50879">
    <property type="entry name" value="RNASE_H_1"/>
    <property type="match status" value="1"/>
</dbReference>
<dbReference type="InterPro" id="IPR053151">
    <property type="entry name" value="RNase_H-like"/>
</dbReference>
<dbReference type="SUPFAM" id="SSF53098">
    <property type="entry name" value="Ribonuclease H-like"/>
    <property type="match status" value="1"/>
</dbReference>
<evidence type="ECO:0000313" key="3">
    <source>
        <dbReference type="Proteomes" id="UP000619265"/>
    </source>
</evidence>
<proteinExistence type="predicted"/>
<evidence type="ECO:0000313" key="2">
    <source>
        <dbReference type="EMBL" id="KAF5447640.1"/>
    </source>
</evidence>
<dbReference type="AlphaFoldDB" id="A0A833X809"/>
<reference evidence="2" key="1">
    <citation type="submission" date="2015-10" db="EMBL/GenBank/DDBJ databases">
        <authorList>
            <person name="Martinez-Garcia P.J."/>
            <person name="Crepeau M.W."/>
            <person name="Puiu D."/>
            <person name="Gonzalez-Ibeas D."/>
            <person name="Whalen J."/>
            <person name="Stevens K."/>
            <person name="Paul R."/>
            <person name="Butterfield T."/>
            <person name="Britton M."/>
            <person name="Reagan R."/>
            <person name="Chakraborty S."/>
            <person name="Walawage S.L."/>
            <person name="Vasquez-Gross H.A."/>
            <person name="Cardeno C."/>
            <person name="Famula R."/>
            <person name="Pratt K."/>
            <person name="Kuruganti S."/>
            <person name="Aradhya M.K."/>
            <person name="Leslie C.A."/>
            <person name="Dandekar A.M."/>
            <person name="Salzberg S.L."/>
            <person name="Wegrzyn J.L."/>
            <person name="Langley C.H."/>
            <person name="Neale D.B."/>
        </authorList>
    </citation>
    <scope>NUCLEOTIDE SEQUENCE</scope>
    <source>
        <tissue evidence="2">Leaves</tissue>
    </source>
</reference>
<dbReference type="GO" id="GO:0004523">
    <property type="term" value="F:RNA-DNA hybrid ribonuclease activity"/>
    <property type="evidence" value="ECO:0007669"/>
    <property type="project" value="InterPro"/>
</dbReference>
<feature type="domain" description="RNase H type-1" evidence="1">
    <location>
        <begin position="64"/>
        <end position="134"/>
    </location>
</feature>